<proteinExistence type="predicted"/>
<gene>
    <name evidence="1" type="ORF">H480_19223</name>
</gene>
<organism evidence="1 2">
    <name type="scientific">Amycolatopsis vancoresmycina DSM 44592</name>
    <dbReference type="NCBI Taxonomy" id="1292037"/>
    <lineage>
        <taxon>Bacteria</taxon>
        <taxon>Bacillati</taxon>
        <taxon>Actinomycetota</taxon>
        <taxon>Actinomycetes</taxon>
        <taxon>Pseudonocardiales</taxon>
        <taxon>Pseudonocardiaceae</taxon>
        <taxon>Amycolatopsis</taxon>
    </lineage>
</organism>
<evidence type="ECO:0000313" key="2">
    <source>
        <dbReference type="Proteomes" id="UP000014139"/>
    </source>
</evidence>
<dbReference type="EMBL" id="AOUO01000254">
    <property type="protein sequence ID" value="EOD66886.1"/>
    <property type="molecule type" value="Genomic_DNA"/>
</dbReference>
<keyword evidence="2" id="KW-1185">Reference proteome</keyword>
<sequence length="85" mass="8351">MGTTQENAETVRGLTARVGEAVAGVTQAIDILTDAVNTACSTLGSTAGADALNAKVQGVINVLSGAQVEVMSLNDAFEQAAASGG</sequence>
<dbReference type="PATRIC" id="fig|1292037.4.peg.3664"/>
<name>R1I2Y5_9PSEU</name>
<evidence type="ECO:0000313" key="1">
    <source>
        <dbReference type="EMBL" id="EOD66886.1"/>
    </source>
</evidence>
<dbReference type="Proteomes" id="UP000014139">
    <property type="component" value="Unassembled WGS sequence"/>
</dbReference>
<dbReference type="RefSeq" id="WP_003087099.1">
    <property type="nucleotide sequence ID" value="NZ_AOUO01000254.1"/>
</dbReference>
<protein>
    <submittedName>
        <fullName evidence="1">Uncharacterized protein</fullName>
    </submittedName>
</protein>
<comment type="caution">
    <text evidence="1">The sequence shown here is derived from an EMBL/GenBank/DDBJ whole genome shotgun (WGS) entry which is preliminary data.</text>
</comment>
<dbReference type="AlphaFoldDB" id="R1I2Y5"/>
<reference evidence="1 2" key="1">
    <citation type="submission" date="2013-02" db="EMBL/GenBank/DDBJ databases">
        <title>Draft genome sequence of Amycolatopsis vancoresmycina strain DSM 44592T.</title>
        <authorList>
            <person name="Kumar S."/>
            <person name="Kaur N."/>
            <person name="Kaur C."/>
            <person name="Raghava G.P.S."/>
            <person name="Mayilraj S."/>
        </authorList>
    </citation>
    <scope>NUCLEOTIDE SEQUENCE [LARGE SCALE GENOMIC DNA]</scope>
    <source>
        <strain evidence="1 2">DSM 44592</strain>
    </source>
</reference>
<accession>R1I2Y5</accession>